<dbReference type="InterPro" id="IPR027795">
    <property type="entry name" value="CASTOR_ACT_dom"/>
</dbReference>
<sequence length="581" mass="63935">MASSATISLLPVSLSLVHIPRSRIKDQVHPLLRQLLLPSPTFLNVTSNEIEISVFAEHYTLQDFEFSAQQDALNKSSSRERPSLRNERRKHSAQREWDPIEVSHERWNVLQIDSHFDGLDTSGARVHELSAPLAAAGISILYQSSYMSDFIFVKEHRLAEVMSLLGTSGFDLYQSDPDNLTSQLSRLTSPILSPLTHAEEDDVSIHLLDLSAALPISPEAGAVLTRSRSSTDASVKSAFSSPVYTRNDVDSPMEDNTAGLSKDPKSALTRSHSHSPSGSDVRVLDPDLTCIGLSDDSVDIWALKIVKLVAFPDLVCPTQNGLATPSPPKPSFGAPETSDPLTQSEGESDSTARFDDSLTDDECRASSESPIFDPDEGKTWEDAKYDDAESSEDEESASNSPEAQRTPLLNLDSEKTTMSHLRPKRHAARRSSRMLQPPPEPPLVPFFSFTRTPEGSSLTAPVDVLASLFPPSERHMVICSGELDVLDSRAGSPVDIEAEELYDVDESSDQTFVLPETEGTLRCLQIDLRKFGLDKHGLITRYSRTLEENGINHLYSSTYKSANLLVDKAHARRAQALLRSC</sequence>
<name>A0A0C3SFW1_PHLG1</name>
<gene>
    <name evidence="3" type="ORF">PHLGIDRAFT_123851</name>
</gene>
<dbReference type="OrthoDB" id="58529at2759"/>
<dbReference type="EMBL" id="KN840438">
    <property type="protein sequence ID" value="KIP12775.1"/>
    <property type="molecule type" value="Genomic_DNA"/>
</dbReference>
<dbReference type="SUPFAM" id="SSF55021">
    <property type="entry name" value="ACT-like"/>
    <property type="match status" value="1"/>
</dbReference>
<feature type="compositionally biased region" description="Basic and acidic residues" evidence="1">
    <location>
        <begin position="77"/>
        <end position="86"/>
    </location>
</feature>
<evidence type="ECO:0000259" key="2">
    <source>
        <dbReference type="Pfam" id="PF13840"/>
    </source>
</evidence>
<feature type="compositionally biased region" description="Polar residues" evidence="1">
    <location>
        <begin position="339"/>
        <end position="349"/>
    </location>
</feature>
<feature type="compositionally biased region" description="Basic residues" evidence="1">
    <location>
        <begin position="421"/>
        <end position="432"/>
    </location>
</feature>
<accession>A0A0C3SFW1</accession>
<dbReference type="HOGENOM" id="CLU_026801_0_0_1"/>
<evidence type="ECO:0000313" key="4">
    <source>
        <dbReference type="Proteomes" id="UP000053257"/>
    </source>
</evidence>
<evidence type="ECO:0000313" key="3">
    <source>
        <dbReference type="EMBL" id="KIP12775.1"/>
    </source>
</evidence>
<dbReference type="InterPro" id="IPR051719">
    <property type="entry name" value="CASTOR_mTORC1"/>
</dbReference>
<dbReference type="GO" id="GO:0006520">
    <property type="term" value="P:amino acid metabolic process"/>
    <property type="evidence" value="ECO:0007669"/>
    <property type="project" value="UniProtKB-ARBA"/>
</dbReference>
<dbReference type="InterPro" id="IPR045865">
    <property type="entry name" value="ACT-like_dom_sf"/>
</dbReference>
<organism evidence="3 4">
    <name type="scientific">Phlebiopsis gigantea (strain 11061_1 CR5-6)</name>
    <name type="common">White-rot fungus</name>
    <name type="synonym">Peniophora gigantea</name>
    <dbReference type="NCBI Taxonomy" id="745531"/>
    <lineage>
        <taxon>Eukaryota</taxon>
        <taxon>Fungi</taxon>
        <taxon>Dikarya</taxon>
        <taxon>Basidiomycota</taxon>
        <taxon>Agaricomycotina</taxon>
        <taxon>Agaricomycetes</taxon>
        <taxon>Polyporales</taxon>
        <taxon>Phanerochaetaceae</taxon>
        <taxon>Phlebiopsis</taxon>
    </lineage>
</organism>
<proteinExistence type="predicted"/>
<dbReference type="Gene3D" id="3.30.2130.10">
    <property type="entry name" value="VC0802-like"/>
    <property type="match status" value="2"/>
</dbReference>
<dbReference type="GO" id="GO:0046394">
    <property type="term" value="P:carboxylic acid biosynthetic process"/>
    <property type="evidence" value="ECO:0007669"/>
    <property type="project" value="UniProtKB-ARBA"/>
</dbReference>
<dbReference type="PANTHER" id="PTHR31131">
    <property type="entry name" value="CHROMOSOME 1, WHOLE GENOME SHOTGUN SEQUENCE"/>
    <property type="match status" value="1"/>
</dbReference>
<feature type="region of interest" description="Disordered" evidence="1">
    <location>
        <begin position="72"/>
        <end position="96"/>
    </location>
</feature>
<evidence type="ECO:0000256" key="1">
    <source>
        <dbReference type="SAM" id="MobiDB-lite"/>
    </source>
</evidence>
<reference evidence="3 4" key="1">
    <citation type="journal article" date="2014" name="PLoS Genet.">
        <title>Analysis of the Phlebiopsis gigantea genome, transcriptome and secretome provides insight into its pioneer colonization strategies of wood.</title>
        <authorList>
            <person name="Hori C."/>
            <person name="Ishida T."/>
            <person name="Igarashi K."/>
            <person name="Samejima M."/>
            <person name="Suzuki H."/>
            <person name="Master E."/>
            <person name="Ferreira P."/>
            <person name="Ruiz-Duenas F.J."/>
            <person name="Held B."/>
            <person name="Canessa P."/>
            <person name="Larrondo L.F."/>
            <person name="Schmoll M."/>
            <person name="Druzhinina I.S."/>
            <person name="Kubicek C.P."/>
            <person name="Gaskell J.A."/>
            <person name="Kersten P."/>
            <person name="St John F."/>
            <person name="Glasner J."/>
            <person name="Sabat G."/>
            <person name="Splinter BonDurant S."/>
            <person name="Syed K."/>
            <person name="Yadav J."/>
            <person name="Mgbeahuruike A.C."/>
            <person name="Kovalchuk A."/>
            <person name="Asiegbu F.O."/>
            <person name="Lackner G."/>
            <person name="Hoffmeister D."/>
            <person name="Rencoret J."/>
            <person name="Gutierrez A."/>
            <person name="Sun H."/>
            <person name="Lindquist E."/>
            <person name="Barry K."/>
            <person name="Riley R."/>
            <person name="Grigoriev I.V."/>
            <person name="Henrissat B."/>
            <person name="Kues U."/>
            <person name="Berka R.M."/>
            <person name="Martinez A.T."/>
            <person name="Covert S.F."/>
            <person name="Blanchette R.A."/>
            <person name="Cullen D."/>
        </authorList>
    </citation>
    <scope>NUCLEOTIDE SEQUENCE [LARGE SCALE GENOMIC DNA]</scope>
    <source>
        <strain evidence="3 4">11061_1 CR5-6</strain>
    </source>
</reference>
<feature type="compositionally biased region" description="Basic and acidic residues" evidence="1">
    <location>
        <begin position="350"/>
        <end position="365"/>
    </location>
</feature>
<feature type="region of interest" description="Disordered" evidence="1">
    <location>
        <begin position="321"/>
        <end position="443"/>
    </location>
</feature>
<feature type="region of interest" description="Disordered" evidence="1">
    <location>
        <begin position="244"/>
        <end position="284"/>
    </location>
</feature>
<feature type="domain" description="CASTOR ACT" evidence="2">
    <location>
        <begin position="103"/>
        <end position="165"/>
    </location>
</feature>
<feature type="compositionally biased region" description="Basic and acidic residues" evidence="1">
    <location>
        <begin position="375"/>
        <end position="387"/>
    </location>
</feature>
<protein>
    <recommendedName>
        <fullName evidence="2">CASTOR ACT domain-containing protein</fullName>
    </recommendedName>
</protein>
<feature type="compositionally biased region" description="Polar residues" evidence="1">
    <location>
        <begin position="268"/>
        <end position="278"/>
    </location>
</feature>
<dbReference type="Pfam" id="PF13840">
    <property type="entry name" value="ACT_7"/>
    <property type="match status" value="1"/>
</dbReference>
<dbReference type="Proteomes" id="UP000053257">
    <property type="component" value="Unassembled WGS sequence"/>
</dbReference>
<dbReference type="PANTHER" id="PTHR31131:SF6">
    <property type="entry name" value="CASTOR ACT DOMAIN-CONTAINING PROTEIN"/>
    <property type="match status" value="1"/>
</dbReference>
<dbReference type="AlphaFoldDB" id="A0A0C3SFW1"/>
<keyword evidence="4" id="KW-1185">Reference proteome</keyword>